<proteinExistence type="predicted"/>
<evidence type="ECO:0000256" key="6">
    <source>
        <dbReference type="ARBA" id="ARBA00023316"/>
    </source>
</evidence>
<evidence type="ECO:0000256" key="5">
    <source>
        <dbReference type="ARBA" id="ARBA00023239"/>
    </source>
</evidence>
<evidence type="ECO:0000256" key="2">
    <source>
        <dbReference type="ARBA" id="ARBA00022692"/>
    </source>
</evidence>
<evidence type="ECO:0000256" key="3">
    <source>
        <dbReference type="ARBA" id="ARBA00022989"/>
    </source>
</evidence>
<keyword evidence="3 7" id="KW-1133">Transmembrane helix</keyword>
<dbReference type="InterPro" id="IPR003770">
    <property type="entry name" value="MLTG-like"/>
</dbReference>
<keyword evidence="2 7" id="KW-0812">Transmembrane</keyword>
<evidence type="ECO:0000256" key="4">
    <source>
        <dbReference type="ARBA" id="ARBA00023136"/>
    </source>
</evidence>
<dbReference type="AlphaFoldDB" id="A0A1F6XLM0"/>
<dbReference type="GO" id="GO:0016829">
    <property type="term" value="F:lyase activity"/>
    <property type="evidence" value="ECO:0007669"/>
    <property type="project" value="UniProtKB-KW"/>
</dbReference>
<name>A0A1F6XLM0_9BACT</name>
<dbReference type="GO" id="GO:0071555">
    <property type="term" value="P:cell wall organization"/>
    <property type="evidence" value="ECO:0007669"/>
    <property type="project" value="UniProtKB-KW"/>
</dbReference>
<dbReference type="Gene3D" id="3.30.1490.480">
    <property type="entry name" value="Endolytic murein transglycosylase"/>
    <property type="match status" value="1"/>
</dbReference>
<dbReference type="Proteomes" id="UP000178104">
    <property type="component" value="Unassembled WGS sequence"/>
</dbReference>
<feature type="transmembrane region" description="Helical" evidence="7">
    <location>
        <begin position="16"/>
        <end position="34"/>
    </location>
</feature>
<dbReference type="STRING" id="1801780.A2917_01615"/>
<accession>A0A1F6XLM0</accession>
<keyword evidence="1" id="KW-1003">Cell membrane</keyword>
<evidence type="ECO:0000256" key="7">
    <source>
        <dbReference type="SAM" id="Phobius"/>
    </source>
</evidence>
<evidence type="ECO:0000313" key="9">
    <source>
        <dbReference type="Proteomes" id="UP000178104"/>
    </source>
</evidence>
<keyword evidence="6" id="KW-0961">Cell wall biogenesis/degradation</keyword>
<gene>
    <name evidence="8" type="ORF">A2917_01615</name>
</gene>
<evidence type="ECO:0008006" key="10">
    <source>
        <dbReference type="Google" id="ProtNLM"/>
    </source>
</evidence>
<dbReference type="EMBL" id="MFVE01000008">
    <property type="protein sequence ID" value="OGI95059.1"/>
    <property type="molecule type" value="Genomic_DNA"/>
</dbReference>
<dbReference type="PANTHER" id="PTHR30518:SF2">
    <property type="entry name" value="ENDOLYTIC MUREIN TRANSGLYCOSYLASE"/>
    <property type="match status" value="1"/>
</dbReference>
<dbReference type="PANTHER" id="PTHR30518">
    <property type="entry name" value="ENDOLYTIC MUREIN TRANSGLYCOSYLASE"/>
    <property type="match status" value="1"/>
</dbReference>
<dbReference type="Pfam" id="PF02618">
    <property type="entry name" value="YceG"/>
    <property type="match status" value="2"/>
</dbReference>
<evidence type="ECO:0000256" key="1">
    <source>
        <dbReference type="ARBA" id="ARBA00022475"/>
    </source>
</evidence>
<keyword evidence="5" id="KW-0456">Lyase</keyword>
<comment type="caution">
    <text evidence="8">The sequence shown here is derived from an EMBL/GenBank/DDBJ whole genome shotgun (WGS) entry which is preliminary data.</text>
</comment>
<evidence type="ECO:0000313" key="8">
    <source>
        <dbReference type="EMBL" id="OGI95059.1"/>
    </source>
</evidence>
<protein>
    <recommendedName>
        <fullName evidence="10">Endolytic murein transglycosylase</fullName>
    </recommendedName>
</protein>
<reference evidence="8 9" key="1">
    <citation type="journal article" date="2016" name="Nat. Commun.">
        <title>Thousands of microbial genomes shed light on interconnected biogeochemical processes in an aquifer system.</title>
        <authorList>
            <person name="Anantharaman K."/>
            <person name="Brown C.T."/>
            <person name="Hug L.A."/>
            <person name="Sharon I."/>
            <person name="Castelle C.J."/>
            <person name="Probst A.J."/>
            <person name="Thomas B.C."/>
            <person name="Singh A."/>
            <person name="Wilkins M.J."/>
            <person name="Karaoz U."/>
            <person name="Brodie E.L."/>
            <person name="Williams K.H."/>
            <person name="Hubbard S.S."/>
            <person name="Banfield J.F."/>
        </authorList>
    </citation>
    <scope>NUCLEOTIDE SEQUENCE [LARGE SCALE GENOMIC DNA]</scope>
</reference>
<sequence>MLNNFKISNGMQNKNIFYALGAIIFLVFFYFLFLSPPADFPVGTIFKVEHGDTLRNVSLKLKNENVIRSRLAFEAFVIIFGGEKQVVEADYYFENKLPVWKVAQRIRKGEHHLAPIVVVIPEGFDTAQIAETFSFKLPNFDEIKFLEMTAGLEGYLFPDTYFFLINDTEAAVLKSMRENFKKKLSPLAGEIISSGKKEKEIINMASIVEREAKGDLDRGLISGILWKRMKIGMPLQVDAAPETYKTRGLPKNPISNPGMEAIKAAIHPQSSPYLYYLHDKNGDIHYAKSFFEHRQNVLKYLKL</sequence>
<keyword evidence="4 7" id="KW-0472">Membrane</keyword>
<organism evidence="8 9">
    <name type="scientific">Candidatus Nomurabacteria bacterium RIFCSPLOWO2_01_FULL_42_17</name>
    <dbReference type="NCBI Taxonomy" id="1801780"/>
    <lineage>
        <taxon>Bacteria</taxon>
        <taxon>Candidatus Nomuraibacteriota</taxon>
    </lineage>
</organism>